<comment type="caution">
    <text evidence="2">The sequence shown here is derived from an EMBL/GenBank/DDBJ whole genome shotgun (WGS) entry which is preliminary data.</text>
</comment>
<evidence type="ECO:0000313" key="2">
    <source>
        <dbReference type="EMBL" id="KAH1038772.1"/>
    </source>
</evidence>
<dbReference type="Pfam" id="PF14392">
    <property type="entry name" value="zf-CCHC_4"/>
    <property type="match status" value="1"/>
</dbReference>
<proteinExistence type="predicted"/>
<reference evidence="2 3" key="1">
    <citation type="journal article" date="2021" name="Plant Biotechnol. J.">
        <title>Multi-omics assisted identification of the key and species-specific regulatory components of drought-tolerant mechanisms in Gossypium stocksii.</title>
        <authorList>
            <person name="Yu D."/>
            <person name="Ke L."/>
            <person name="Zhang D."/>
            <person name="Wu Y."/>
            <person name="Sun Y."/>
            <person name="Mei J."/>
            <person name="Sun J."/>
            <person name="Sun Y."/>
        </authorList>
    </citation>
    <scope>NUCLEOTIDE SEQUENCE [LARGE SCALE GENOMIC DNA]</scope>
    <source>
        <strain evidence="3">cv. E1</strain>
        <tissue evidence="2">Leaf</tissue>
    </source>
</reference>
<feature type="domain" description="Zinc knuckle CX2CX4HX4C" evidence="1">
    <location>
        <begin position="82"/>
        <end position="125"/>
    </location>
</feature>
<gene>
    <name evidence="2" type="ORF">J1N35_040515</name>
</gene>
<dbReference type="PANTHER" id="PTHR31286:SF153">
    <property type="entry name" value="DUF4283 DOMAIN PROTEIN"/>
    <property type="match status" value="1"/>
</dbReference>
<dbReference type="InterPro" id="IPR040256">
    <property type="entry name" value="At4g02000-like"/>
</dbReference>
<dbReference type="EMBL" id="JAIQCV010000012">
    <property type="protein sequence ID" value="KAH1038772.1"/>
    <property type="molecule type" value="Genomic_DNA"/>
</dbReference>
<evidence type="ECO:0000259" key="1">
    <source>
        <dbReference type="Pfam" id="PF14392"/>
    </source>
</evidence>
<sequence length="168" mass="19365">MESSGRSIENDLANLTLEDNEDEILAVSSDTDVTNEVHELSLGLFSKRIARQLGDFVAIFIGYDTKSLEQGFINYIQIRVLIDVRRLLKRKKRLMFSSCISSYVNFKYERLTLFCFYCACLGHSDLSYQIRMESEMDVVGIGWDWFIQAQSRRPLAMNIIWLKGKGGK</sequence>
<keyword evidence="3" id="KW-1185">Reference proteome</keyword>
<dbReference type="AlphaFoldDB" id="A0A9D3ZIE2"/>
<protein>
    <recommendedName>
        <fullName evidence="1">Zinc knuckle CX2CX4HX4C domain-containing protein</fullName>
    </recommendedName>
</protein>
<accession>A0A9D3ZIE2</accession>
<organism evidence="2 3">
    <name type="scientific">Gossypium stocksii</name>
    <dbReference type="NCBI Taxonomy" id="47602"/>
    <lineage>
        <taxon>Eukaryota</taxon>
        <taxon>Viridiplantae</taxon>
        <taxon>Streptophyta</taxon>
        <taxon>Embryophyta</taxon>
        <taxon>Tracheophyta</taxon>
        <taxon>Spermatophyta</taxon>
        <taxon>Magnoliopsida</taxon>
        <taxon>eudicotyledons</taxon>
        <taxon>Gunneridae</taxon>
        <taxon>Pentapetalae</taxon>
        <taxon>rosids</taxon>
        <taxon>malvids</taxon>
        <taxon>Malvales</taxon>
        <taxon>Malvaceae</taxon>
        <taxon>Malvoideae</taxon>
        <taxon>Gossypium</taxon>
    </lineage>
</organism>
<name>A0A9D3ZIE2_9ROSI</name>
<dbReference type="Proteomes" id="UP000828251">
    <property type="component" value="Unassembled WGS sequence"/>
</dbReference>
<dbReference type="PANTHER" id="PTHR31286">
    <property type="entry name" value="GLYCINE-RICH CELL WALL STRUCTURAL PROTEIN 1.8-LIKE"/>
    <property type="match status" value="1"/>
</dbReference>
<dbReference type="InterPro" id="IPR025836">
    <property type="entry name" value="Zn_knuckle_CX2CX4HX4C"/>
</dbReference>
<evidence type="ECO:0000313" key="3">
    <source>
        <dbReference type="Proteomes" id="UP000828251"/>
    </source>
</evidence>